<dbReference type="InterPro" id="IPR046848">
    <property type="entry name" value="E_motif"/>
</dbReference>
<dbReference type="Pfam" id="PF20431">
    <property type="entry name" value="E_motif"/>
    <property type="match status" value="1"/>
</dbReference>
<accession>A0A9P0YN84</accession>
<dbReference type="GO" id="GO:0008270">
    <property type="term" value="F:zinc ion binding"/>
    <property type="evidence" value="ECO:0007669"/>
    <property type="project" value="InterPro"/>
</dbReference>
<dbReference type="Pfam" id="PF12854">
    <property type="entry name" value="PPR_1"/>
    <property type="match status" value="1"/>
</dbReference>
<dbReference type="InterPro" id="IPR046960">
    <property type="entry name" value="PPR_At4g14850-like_plant"/>
</dbReference>
<dbReference type="AlphaFoldDB" id="A0A9P0YN84"/>
<keyword evidence="2" id="KW-0677">Repeat</keyword>
<dbReference type="GO" id="GO:0003723">
    <property type="term" value="F:RNA binding"/>
    <property type="evidence" value="ECO:0007669"/>
    <property type="project" value="InterPro"/>
</dbReference>
<comment type="similarity">
    <text evidence="1">Belongs to the PPR family. PCMP-H subfamily.</text>
</comment>
<comment type="caution">
    <text evidence="5">The sequence shown here is derived from an EMBL/GenBank/DDBJ whole genome shotgun (WGS) entry which is preliminary data.</text>
</comment>
<dbReference type="Proteomes" id="UP001152484">
    <property type="component" value="Unassembled WGS sequence"/>
</dbReference>
<evidence type="ECO:0000313" key="6">
    <source>
        <dbReference type="Proteomes" id="UP001152484"/>
    </source>
</evidence>
<evidence type="ECO:0000256" key="1">
    <source>
        <dbReference type="ARBA" id="ARBA00006643"/>
    </source>
</evidence>
<feature type="repeat" description="PPR" evidence="3">
    <location>
        <begin position="446"/>
        <end position="476"/>
    </location>
</feature>
<feature type="repeat" description="PPR" evidence="3">
    <location>
        <begin position="375"/>
        <end position="409"/>
    </location>
</feature>
<reference evidence="5" key="1">
    <citation type="submission" date="2022-07" db="EMBL/GenBank/DDBJ databases">
        <authorList>
            <person name="Macas J."/>
            <person name="Novak P."/>
            <person name="Neumann P."/>
        </authorList>
    </citation>
    <scope>NUCLEOTIDE SEQUENCE</scope>
</reference>
<dbReference type="Gene3D" id="1.25.40.10">
    <property type="entry name" value="Tetratricopeptide repeat domain"/>
    <property type="match status" value="4"/>
</dbReference>
<feature type="repeat" description="PPR" evidence="3">
    <location>
        <begin position="238"/>
        <end position="268"/>
    </location>
</feature>
<dbReference type="Pfam" id="PF01535">
    <property type="entry name" value="PPR"/>
    <property type="match status" value="2"/>
</dbReference>
<name>A0A9P0YN84_CUSEU</name>
<gene>
    <name evidence="5" type="ORF">CEURO_LOCUS3215</name>
</gene>
<dbReference type="PANTHER" id="PTHR47926">
    <property type="entry name" value="PENTATRICOPEPTIDE REPEAT-CONTAINING PROTEIN"/>
    <property type="match status" value="1"/>
</dbReference>
<evidence type="ECO:0000256" key="2">
    <source>
        <dbReference type="ARBA" id="ARBA00022737"/>
    </source>
</evidence>
<protein>
    <recommendedName>
        <fullName evidence="4">DYW domain-containing protein</fullName>
    </recommendedName>
</protein>
<dbReference type="FunFam" id="1.25.40.10:FF:000393">
    <property type="entry name" value="Pentatricopeptide repeat-containing protein At1g20230"/>
    <property type="match status" value="1"/>
</dbReference>
<feature type="repeat" description="PPR" evidence="3">
    <location>
        <begin position="274"/>
        <end position="308"/>
    </location>
</feature>
<dbReference type="GO" id="GO:0009451">
    <property type="term" value="P:RNA modification"/>
    <property type="evidence" value="ECO:0007669"/>
    <property type="project" value="InterPro"/>
</dbReference>
<sequence length="682" mass="77258">MQVELSKNLKFFKSSIISGDLWRARQLLDKIPDSDLRSWTVLISAYTKWGRPKEAIQVYNELRGRNIYPDQWTLLSASKACGSARDLRKAKGIHEDSIRFGFRYELVIGNALIDMYCKCKHSEGARTVFDDLSVKKDVVSWTTMCSCYVKCRLPIKAIDIFRQMMFYGVWPNSVTLSSLLPACSDLKYLTLGREIHGHVIRKGMGDNVFVCSALVDMYASCSRIKKAELVFLNTPRVDVVIWNVVISAYLSHGEYEKAMCMFSQMRNEFGLKLNEDSWNAVIGGCVKCGETARSLELLTEMQKSGTKPNLITITTILPACAYLESIRVGKEIHSFISRHGFLDDITTATALLLLYSKCGSLELSRRVFDRMPNKDTIAYNTMIFANTIHGEGAEAVLLFNRMISSGLKPNKVTFTAVLSGCSHSRLVDEGFTIFHVMSKDHGVEPDEQHYSCLVDVFSRAGRLEEAYCFIKEMPMKPTASAWGALLAGCKVYKNVRLGEIVANQLFMVEPENPGNYVMLSNIFEASKLREEALKTRELMRERGIKKLPGRSWVQVKNKTYSFVSGDKSHNQSEEIYKFLNGIREKMRVAGRLPDTDFVLQDVDVEEKESSLCYHSEKLAVAFGILNLKEGSTLTVFKNLRICGDCHNTIKFIAELVGLRIVVRDSLRFHHFKDGLCSCKEFW</sequence>
<feature type="domain" description="DYW" evidence="4">
    <location>
        <begin position="590"/>
        <end position="682"/>
    </location>
</feature>
<dbReference type="FunFam" id="1.25.40.10:FF:000031">
    <property type="entry name" value="Pentatricopeptide repeat-containing protein mitochondrial"/>
    <property type="match status" value="1"/>
</dbReference>
<feature type="repeat" description="PPR" evidence="3">
    <location>
        <begin position="137"/>
        <end position="171"/>
    </location>
</feature>
<feature type="repeat" description="PPR" evidence="3">
    <location>
        <begin position="35"/>
        <end position="69"/>
    </location>
</feature>
<dbReference type="PANTHER" id="PTHR47926:SF426">
    <property type="entry name" value="TETRATRICOPEPTIDE-LIKE HELICAL DOMAIN SUPERFAMILY, DYW DOMAIN-CONTAINING PROTEIN"/>
    <property type="match status" value="1"/>
</dbReference>
<dbReference type="InterPro" id="IPR002885">
    <property type="entry name" value="PPR_rpt"/>
</dbReference>
<dbReference type="Pfam" id="PF13041">
    <property type="entry name" value="PPR_2"/>
    <property type="match status" value="4"/>
</dbReference>
<dbReference type="Pfam" id="PF20430">
    <property type="entry name" value="Eplus_motif"/>
    <property type="match status" value="1"/>
</dbReference>
<dbReference type="EMBL" id="CAMAPE010000005">
    <property type="protein sequence ID" value="CAH9069423.1"/>
    <property type="molecule type" value="Genomic_DNA"/>
</dbReference>
<dbReference type="OrthoDB" id="428658at2759"/>
<keyword evidence="6" id="KW-1185">Reference proteome</keyword>
<evidence type="ECO:0000259" key="4">
    <source>
        <dbReference type="Pfam" id="PF14432"/>
    </source>
</evidence>
<organism evidence="5 6">
    <name type="scientific">Cuscuta europaea</name>
    <name type="common">European dodder</name>
    <dbReference type="NCBI Taxonomy" id="41803"/>
    <lineage>
        <taxon>Eukaryota</taxon>
        <taxon>Viridiplantae</taxon>
        <taxon>Streptophyta</taxon>
        <taxon>Embryophyta</taxon>
        <taxon>Tracheophyta</taxon>
        <taxon>Spermatophyta</taxon>
        <taxon>Magnoliopsida</taxon>
        <taxon>eudicotyledons</taxon>
        <taxon>Gunneridae</taxon>
        <taxon>Pentapetalae</taxon>
        <taxon>asterids</taxon>
        <taxon>lamiids</taxon>
        <taxon>Solanales</taxon>
        <taxon>Convolvulaceae</taxon>
        <taxon>Cuscuteae</taxon>
        <taxon>Cuscuta</taxon>
        <taxon>Cuscuta subgen. Cuscuta</taxon>
    </lineage>
</organism>
<dbReference type="NCBIfam" id="TIGR00756">
    <property type="entry name" value="PPR"/>
    <property type="match status" value="6"/>
</dbReference>
<dbReference type="FunFam" id="1.25.40.10:FF:000366">
    <property type="entry name" value="Pentatricopeptide (PPR) repeat-containing protein"/>
    <property type="match status" value="1"/>
</dbReference>
<dbReference type="InterPro" id="IPR032867">
    <property type="entry name" value="DYW_dom"/>
</dbReference>
<evidence type="ECO:0000256" key="3">
    <source>
        <dbReference type="PROSITE-ProRule" id="PRU00708"/>
    </source>
</evidence>
<dbReference type="PROSITE" id="PS51375">
    <property type="entry name" value="PPR"/>
    <property type="match status" value="7"/>
</dbReference>
<dbReference type="InterPro" id="IPR046849">
    <property type="entry name" value="E2_motif"/>
</dbReference>
<evidence type="ECO:0000313" key="5">
    <source>
        <dbReference type="EMBL" id="CAH9069423.1"/>
    </source>
</evidence>
<proteinExistence type="inferred from homology"/>
<dbReference type="InterPro" id="IPR011990">
    <property type="entry name" value="TPR-like_helical_dom_sf"/>
</dbReference>
<feature type="repeat" description="PPR" evidence="3">
    <location>
        <begin position="410"/>
        <end position="445"/>
    </location>
</feature>
<dbReference type="FunFam" id="1.25.40.10:FF:000344">
    <property type="entry name" value="Pentatricopeptide repeat-containing protein"/>
    <property type="match status" value="1"/>
</dbReference>
<dbReference type="Pfam" id="PF14432">
    <property type="entry name" value="DYW_deaminase"/>
    <property type="match status" value="1"/>
</dbReference>